<evidence type="ECO:0000313" key="3">
    <source>
        <dbReference type="Proteomes" id="UP001183390"/>
    </source>
</evidence>
<keyword evidence="1" id="KW-0812">Transmembrane</keyword>
<evidence type="ECO:0000313" key="2">
    <source>
        <dbReference type="EMBL" id="MDT0328435.1"/>
    </source>
</evidence>
<keyword evidence="3" id="KW-1185">Reference proteome</keyword>
<accession>A0ABU2M726</accession>
<protein>
    <submittedName>
        <fullName evidence="2">Uncharacterized protein</fullName>
    </submittedName>
</protein>
<feature type="transmembrane region" description="Helical" evidence="1">
    <location>
        <begin position="34"/>
        <end position="53"/>
    </location>
</feature>
<comment type="caution">
    <text evidence="2">The sequence shown here is derived from an EMBL/GenBank/DDBJ whole genome shotgun (WGS) entry which is preliminary data.</text>
</comment>
<reference evidence="3" key="1">
    <citation type="submission" date="2023-07" db="EMBL/GenBank/DDBJ databases">
        <title>30 novel species of actinomycetes from the DSMZ collection.</title>
        <authorList>
            <person name="Nouioui I."/>
        </authorList>
    </citation>
    <scope>NUCLEOTIDE SEQUENCE [LARGE SCALE GENOMIC DNA]</scope>
    <source>
        <strain evidence="3">DSM 44743</strain>
    </source>
</reference>
<name>A0ABU2M726_9ACTN</name>
<proteinExistence type="predicted"/>
<sequence>MSATIAAVLFGLALLFELIGFGIAGLLTPTTLALAGLIFLALHLAGYGSATGGRRSWRGARR</sequence>
<organism evidence="2 3">
    <name type="scientific">Nocardiopsis lambiniae</name>
    <dbReference type="NCBI Taxonomy" id="3075539"/>
    <lineage>
        <taxon>Bacteria</taxon>
        <taxon>Bacillati</taxon>
        <taxon>Actinomycetota</taxon>
        <taxon>Actinomycetes</taxon>
        <taxon>Streptosporangiales</taxon>
        <taxon>Nocardiopsidaceae</taxon>
        <taxon>Nocardiopsis</taxon>
    </lineage>
</organism>
<keyword evidence="1" id="KW-0472">Membrane</keyword>
<dbReference type="RefSeq" id="WP_274812337.1">
    <property type="nucleotide sequence ID" value="NZ_JAVREP010000004.1"/>
</dbReference>
<evidence type="ECO:0000256" key="1">
    <source>
        <dbReference type="SAM" id="Phobius"/>
    </source>
</evidence>
<keyword evidence="1" id="KW-1133">Transmembrane helix</keyword>
<dbReference type="Proteomes" id="UP001183390">
    <property type="component" value="Unassembled WGS sequence"/>
</dbReference>
<gene>
    <name evidence="2" type="ORF">RM479_08420</name>
</gene>
<dbReference type="EMBL" id="JAVREP010000004">
    <property type="protein sequence ID" value="MDT0328435.1"/>
    <property type="molecule type" value="Genomic_DNA"/>
</dbReference>